<organism evidence="1 2">
    <name type="scientific">Octadecabacter arcticus 238</name>
    <dbReference type="NCBI Taxonomy" id="391616"/>
    <lineage>
        <taxon>Bacteria</taxon>
        <taxon>Pseudomonadati</taxon>
        <taxon>Pseudomonadota</taxon>
        <taxon>Alphaproteobacteria</taxon>
        <taxon>Rhodobacterales</taxon>
        <taxon>Roseobacteraceae</taxon>
        <taxon>Octadecabacter</taxon>
    </lineage>
</organism>
<gene>
    <name evidence="1" type="ORF">OA238_c23010</name>
</gene>
<dbReference type="AlphaFoldDB" id="M9RRG9"/>
<dbReference type="InterPro" id="IPR008912">
    <property type="entry name" value="Uncharacterised_CoxE"/>
</dbReference>
<evidence type="ECO:0008006" key="3">
    <source>
        <dbReference type="Google" id="ProtNLM"/>
    </source>
</evidence>
<dbReference type="PANTHER" id="PTHR39338:SF7">
    <property type="entry name" value="BLL6692 PROTEIN"/>
    <property type="match status" value="1"/>
</dbReference>
<protein>
    <recommendedName>
        <fullName evidence="3">VWA domain-containing protein</fullName>
    </recommendedName>
</protein>
<dbReference type="RefSeq" id="WP_015495470.1">
    <property type="nucleotide sequence ID" value="NC_020908.1"/>
</dbReference>
<dbReference type="eggNOG" id="COG3825">
    <property type="taxonomic scope" value="Bacteria"/>
</dbReference>
<reference evidence="1 2" key="1">
    <citation type="journal article" date="2013" name="PLoS ONE">
        <title>Poles Apart: Arctic and Antarctic Octadecabacter strains Share High Genome Plasticity and a New Type of Xanthorhodopsin.</title>
        <authorList>
            <person name="Vollmers J."/>
            <person name="Voget S."/>
            <person name="Dietrich S."/>
            <person name="Gollnow K."/>
            <person name="Smits M."/>
            <person name="Meyer K."/>
            <person name="Brinkhoff T."/>
            <person name="Simon M."/>
            <person name="Daniel R."/>
        </authorList>
    </citation>
    <scope>NUCLEOTIDE SEQUENCE [LARGE SCALE GENOMIC DNA]</scope>
    <source>
        <strain evidence="1 2">238</strain>
    </source>
</reference>
<sequence>MFLPFFDTLRRGGVPVSLREFLTFLEGMKAGIATYDIEAFYFLARTCMVKDERNIDKFDRAFATAFEGLEAIPDSAVMDAVDIPQGWLEKMAEKHLSAQEKAEIDALGGFDKLMETLKKRIEEQKGRHQGGAKWVGTAGTSPFGAYGYNPEGVRIGQDASRHQRAVKVWDKREFRNLDDSVEIGTRNIKVALKRLRRWARDGAADELDLDGTIRATAEHGYLDVKTRPERRNAVKVLLFLDIGGSMDPHVKLVEELFSAAKSEFKHLEHFYFHNCLYEGVWRDNRRRWDAQMPTWDVLRTYGSDYKCIFVGDASMSPYEIAYVGGANEHYNQEAGQTWLERARDQWPNHLWLNPLDQRYWQYTQSVQMIRQIFGDDRMVPMTLAGIEKGMKVLT</sequence>
<dbReference type="STRING" id="391616.OA238_c23010"/>
<evidence type="ECO:0000313" key="1">
    <source>
        <dbReference type="EMBL" id="AGI72375.1"/>
    </source>
</evidence>
<dbReference type="HOGENOM" id="CLU_059555_0_0_5"/>
<proteinExistence type="predicted"/>
<accession>M9RRG9</accession>
<keyword evidence="2" id="KW-1185">Reference proteome</keyword>
<dbReference type="Pfam" id="PF05762">
    <property type="entry name" value="VWA_CoxE"/>
    <property type="match status" value="1"/>
</dbReference>
<dbReference type="PANTHER" id="PTHR39338">
    <property type="entry name" value="BLL5662 PROTEIN-RELATED"/>
    <property type="match status" value="1"/>
</dbReference>
<dbReference type="KEGG" id="oar:OA238_c23010"/>
<name>M9RRG9_9RHOB</name>
<dbReference type="EMBL" id="CP003742">
    <property type="protein sequence ID" value="AGI72375.1"/>
    <property type="molecule type" value="Genomic_DNA"/>
</dbReference>
<dbReference type="Proteomes" id="UP000004688">
    <property type="component" value="Chromosome"/>
</dbReference>
<dbReference type="OrthoDB" id="9764216at2"/>
<evidence type="ECO:0000313" key="2">
    <source>
        <dbReference type="Proteomes" id="UP000004688"/>
    </source>
</evidence>